<dbReference type="InterPro" id="IPR053712">
    <property type="entry name" value="Bac_CellDiv_Activator"/>
</dbReference>
<dbReference type="GO" id="GO:0032153">
    <property type="term" value="C:cell division site"/>
    <property type="evidence" value="ECO:0007669"/>
    <property type="project" value="TreeGrafter"/>
</dbReference>
<evidence type="ECO:0000256" key="3">
    <source>
        <dbReference type="ARBA" id="ARBA00022490"/>
    </source>
</evidence>
<evidence type="ECO:0000256" key="6">
    <source>
        <dbReference type="ARBA" id="ARBA00023306"/>
    </source>
</evidence>
<proteinExistence type="predicted"/>
<evidence type="ECO:0000256" key="8">
    <source>
        <dbReference type="ARBA" id="ARBA00026068"/>
    </source>
</evidence>
<dbReference type="GO" id="GO:0005829">
    <property type="term" value="C:cytosol"/>
    <property type="evidence" value="ECO:0007669"/>
    <property type="project" value="TreeGrafter"/>
</dbReference>
<evidence type="ECO:0000256" key="10">
    <source>
        <dbReference type="SAM" id="Coils"/>
    </source>
</evidence>
<evidence type="ECO:0000256" key="4">
    <source>
        <dbReference type="ARBA" id="ARBA00022618"/>
    </source>
</evidence>
<dbReference type="RefSeq" id="WP_134118575.1">
    <property type="nucleotide sequence ID" value="NZ_SOEG01000036.1"/>
</dbReference>
<protein>
    <recommendedName>
        <fullName evidence="2">Cell division protein ZapA</fullName>
    </recommendedName>
    <alternativeName>
        <fullName evidence="9">Z ring-associated protein ZapA</fullName>
    </alternativeName>
</protein>
<dbReference type="STRING" id="926561.GCA_000379025_02629"/>
<feature type="coiled-coil region" evidence="10">
    <location>
        <begin position="77"/>
        <end position="118"/>
    </location>
</feature>
<comment type="subunit">
    <text evidence="8">Homodimer. Interacts with FtsZ.</text>
</comment>
<dbReference type="SUPFAM" id="SSF102829">
    <property type="entry name" value="Cell division protein ZapA-like"/>
    <property type="match status" value="1"/>
</dbReference>
<dbReference type="EMBL" id="SOEG01000036">
    <property type="protein sequence ID" value="TDX46798.1"/>
    <property type="molecule type" value="Genomic_DNA"/>
</dbReference>
<dbReference type="PANTHER" id="PTHR34981">
    <property type="entry name" value="CELL DIVISION PROTEIN ZAPA"/>
    <property type="match status" value="1"/>
</dbReference>
<dbReference type="AlphaFoldDB" id="A0A4R8GPY6"/>
<keyword evidence="10" id="KW-0175">Coiled coil</keyword>
<dbReference type="GO" id="GO:0000917">
    <property type="term" value="P:division septum assembly"/>
    <property type="evidence" value="ECO:0007669"/>
    <property type="project" value="UniProtKB-KW"/>
</dbReference>
<dbReference type="InterPro" id="IPR007838">
    <property type="entry name" value="Cell_div_ZapA-like"/>
</dbReference>
<keyword evidence="4 11" id="KW-0132">Cell division</keyword>
<evidence type="ECO:0000256" key="2">
    <source>
        <dbReference type="ARBA" id="ARBA00015195"/>
    </source>
</evidence>
<keyword evidence="3" id="KW-0963">Cytoplasm</keyword>
<dbReference type="Gene3D" id="6.10.250.790">
    <property type="match status" value="1"/>
</dbReference>
<name>A0A4R8GPY6_9FIRM</name>
<organism evidence="11 12">
    <name type="scientific">Orenia marismortui</name>
    <dbReference type="NCBI Taxonomy" id="46469"/>
    <lineage>
        <taxon>Bacteria</taxon>
        <taxon>Bacillati</taxon>
        <taxon>Bacillota</taxon>
        <taxon>Clostridia</taxon>
        <taxon>Halanaerobiales</taxon>
        <taxon>Halobacteroidaceae</taxon>
        <taxon>Orenia</taxon>
    </lineage>
</organism>
<dbReference type="GO" id="GO:0030428">
    <property type="term" value="C:cell septum"/>
    <property type="evidence" value="ECO:0007669"/>
    <property type="project" value="TreeGrafter"/>
</dbReference>
<reference evidence="11 12" key="1">
    <citation type="submission" date="2019-03" db="EMBL/GenBank/DDBJ databases">
        <title>Subsurface microbial communities from deep shales in Ohio and West Virginia, USA.</title>
        <authorList>
            <person name="Wrighton K."/>
        </authorList>
    </citation>
    <scope>NUCLEOTIDE SEQUENCE [LARGE SCALE GENOMIC DNA]</scope>
    <source>
        <strain evidence="11 12">MSL 6dP</strain>
    </source>
</reference>
<dbReference type="PANTHER" id="PTHR34981:SF1">
    <property type="entry name" value="CELL DIVISION PROTEIN ZAPA"/>
    <property type="match status" value="1"/>
</dbReference>
<dbReference type="GO" id="GO:0000921">
    <property type="term" value="P:septin ring assembly"/>
    <property type="evidence" value="ECO:0007669"/>
    <property type="project" value="TreeGrafter"/>
</dbReference>
<evidence type="ECO:0000313" key="11">
    <source>
        <dbReference type="EMBL" id="TDX46798.1"/>
    </source>
</evidence>
<evidence type="ECO:0000256" key="1">
    <source>
        <dbReference type="ARBA" id="ARBA00004496"/>
    </source>
</evidence>
<dbReference type="InterPro" id="IPR036192">
    <property type="entry name" value="Cell_div_ZapA-like_sf"/>
</dbReference>
<dbReference type="Proteomes" id="UP000295832">
    <property type="component" value="Unassembled WGS sequence"/>
</dbReference>
<sequence length="125" mass="14749">MSKENSYNKSEVKVEILGEEYIIKGKESSEYIMSIANFVDEHMKEIQENITSISRNRVIILGAMNFADKLCQVQEKNESLKEDNHKLESSFKKILSENNKLKEKYRELKEEYEEFLELVEKGDFD</sequence>
<evidence type="ECO:0000256" key="9">
    <source>
        <dbReference type="ARBA" id="ARBA00033158"/>
    </source>
</evidence>
<gene>
    <name evidence="11" type="ORF">C7959_13630</name>
</gene>
<dbReference type="Pfam" id="PF05164">
    <property type="entry name" value="ZapA"/>
    <property type="match status" value="1"/>
</dbReference>
<comment type="function">
    <text evidence="7">Activator of cell division through the inhibition of FtsZ GTPase activity, therefore promoting FtsZ assembly into bundles of protofilaments necessary for the formation of the division Z ring. It is recruited early at mid-cell but it is not essential for cell division.</text>
</comment>
<comment type="subcellular location">
    <subcellularLocation>
        <location evidence="1">Cytoplasm</location>
    </subcellularLocation>
</comment>
<accession>A0A4R8GPY6</accession>
<evidence type="ECO:0000256" key="7">
    <source>
        <dbReference type="ARBA" id="ARBA00024910"/>
    </source>
</evidence>
<evidence type="ECO:0000256" key="5">
    <source>
        <dbReference type="ARBA" id="ARBA00023210"/>
    </source>
</evidence>
<comment type="caution">
    <text evidence="11">The sequence shown here is derived from an EMBL/GenBank/DDBJ whole genome shotgun (WGS) entry which is preliminary data.</text>
</comment>
<keyword evidence="6" id="KW-0131">Cell cycle</keyword>
<evidence type="ECO:0000313" key="12">
    <source>
        <dbReference type="Proteomes" id="UP000295832"/>
    </source>
</evidence>
<keyword evidence="5" id="KW-0717">Septation</keyword>
<keyword evidence="12" id="KW-1185">Reference proteome</keyword>
<dbReference type="GO" id="GO:0043093">
    <property type="term" value="P:FtsZ-dependent cytokinesis"/>
    <property type="evidence" value="ECO:0007669"/>
    <property type="project" value="TreeGrafter"/>
</dbReference>